<evidence type="ECO:0000313" key="3">
    <source>
        <dbReference type="Proteomes" id="UP000076008"/>
    </source>
</evidence>
<protein>
    <submittedName>
        <fullName evidence="2">Uncharacterized protein</fullName>
    </submittedName>
</protein>
<gene>
    <name evidence="2" type="ORF">SAMEA2273318_03927</name>
</gene>
<accession>A0A144RP81</accession>
<dbReference type="EMBL" id="FJXR01000028">
    <property type="protein sequence ID" value="CZW07382.1"/>
    <property type="molecule type" value="Genomic_DNA"/>
</dbReference>
<dbReference type="AlphaFoldDB" id="A0A144RP81"/>
<evidence type="ECO:0000313" key="2">
    <source>
        <dbReference type="EMBL" id="CZW07382.1"/>
    </source>
</evidence>
<sequence length="240" mass="26956">MNMLAITPIFFSVFLTSCSWDPNGVNAQRDWLAQKEREKVEYEKQVDENQKNRVKKQKEDAEKFEASHPEVEVDKLNVNSANSTENELNRAINNLGFVTRYPNSQNMDNVYVNVGGYHLTMRRIKIAIAGYADECKRASAYDNANYKTLCISSLSKALNDFSSVLKSHNIPDKTKYTALSEASFDSFIDFEHAARLAKMHASLCQQKGNKGYVEMVTVAAPCSGTGDVYNIDAARKMGLL</sequence>
<dbReference type="Proteomes" id="UP000076008">
    <property type="component" value="Unassembled WGS sequence"/>
</dbReference>
<reference evidence="2 3" key="1">
    <citation type="submission" date="2016-03" db="EMBL/GenBank/DDBJ databases">
        <authorList>
            <consortium name="Pathogen Informatics"/>
        </authorList>
    </citation>
    <scope>NUCLEOTIDE SEQUENCE [LARGE SCALE GENOMIC DNA]</scope>
    <source>
        <strain evidence="3">e1252</strain>
    </source>
</reference>
<proteinExistence type="predicted"/>
<name>A0A144RP81_ENTCL</name>
<dbReference type="RefSeq" id="WP_063145284.1">
    <property type="nucleotide sequence ID" value="NZ_FJXR01000028.1"/>
</dbReference>
<feature type="region of interest" description="Disordered" evidence="1">
    <location>
        <begin position="43"/>
        <end position="69"/>
    </location>
</feature>
<evidence type="ECO:0000256" key="1">
    <source>
        <dbReference type="SAM" id="MobiDB-lite"/>
    </source>
</evidence>
<organism evidence="2 3">
    <name type="scientific">Enterobacter cloacae</name>
    <dbReference type="NCBI Taxonomy" id="550"/>
    <lineage>
        <taxon>Bacteria</taxon>
        <taxon>Pseudomonadati</taxon>
        <taxon>Pseudomonadota</taxon>
        <taxon>Gammaproteobacteria</taxon>
        <taxon>Enterobacterales</taxon>
        <taxon>Enterobacteriaceae</taxon>
        <taxon>Enterobacter</taxon>
        <taxon>Enterobacter cloacae complex</taxon>
    </lineage>
</organism>